<sequence length="171" mass="18455">MRSTLPATDAVFLFAEAAHASDPRTSIRLQGAAGALFAFAANDGDLTQVVAYAATDTPWQANLHPADLPLVQAWLGRLANYDQVRIGTAPSGTGTSITLRCGHRMLRVVNPGPPAADTPSQPQCGACRRPFDPNDRRWNGRAQHGDSPWCRSCIDRCHDNASADHRCLICH</sequence>
<dbReference type="Proteomes" id="UP000248039">
    <property type="component" value="Unassembled WGS sequence"/>
</dbReference>
<dbReference type="AlphaFoldDB" id="A0A2V4P1J0"/>
<organism evidence="1 2">
    <name type="scientific">Streptomyces tateyamensis</name>
    <dbReference type="NCBI Taxonomy" id="565073"/>
    <lineage>
        <taxon>Bacteria</taxon>
        <taxon>Bacillati</taxon>
        <taxon>Actinomycetota</taxon>
        <taxon>Actinomycetes</taxon>
        <taxon>Kitasatosporales</taxon>
        <taxon>Streptomycetaceae</taxon>
        <taxon>Streptomyces</taxon>
    </lineage>
</organism>
<dbReference type="EMBL" id="PYBW01000028">
    <property type="protein sequence ID" value="PYC83434.1"/>
    <property type="molecule type" value="Genomic_DNA"/>
</dbReference>
<accession>A0A2V4P1J0</accession>
<name>A0A2V4P1J0_9ACTN</name>
<dbReference type="RefSeq" id="WP_110667512.1">
    <property type="nucleotide sequence ID" value="NZ_PYBW01000028.1"/>
</dbReference>
<evidence type="ECO:0000313" key="1">
    <source>
        <dbReference type="EMBL" id="PYC83434.1"/>
    </source>
</evidence>
<dbReference type="OrthoDB" id="4337880at2"/>
<evidence type="ECO:0000313" key="2">
    <source>
        <dbReference type="Proteomes" id="UP000248039"/>
    </source>
</evidence>
<keyword evidence="2" id="KW-1185">Reference proteome</keyword>
<gene>
    <name evidence="1" type="ORF">C7C46_08855</name>
</gene>
<reference evidence="1 2" key="1">
    <citation type="submission" date="2018-03" db="EMBL/GenBank/DDBJ databases">
        <title>Bioinformatic expansion and discovery of thiopeptide antibiotics.</title>
        <authorList>
            <person name="Schwalen C.J."/>
            <person name="Hudson G.A."/>
            <person name="Mitchell D.A."/>
        </authorList>
    </citation>
    <scope>NUCLEOTIDE SEQUENCE [LARGE SCALE GENOMIC DNA]</scope>
    <source>
        <strain evidence="1 2">ATCC 21389</strain>
    </source>
</reference>
<proteinExistence type="predicted"/>
<comment type="caution">
    <text evidence="1">The sequence shown here is derived from an EMBL/GenBank/DDBJ whole genome shotgun (WGS) entry which is preliminary data.</text>
</comment>
<protein>
    <submittedName>
        <fullName evidence="1">Uncharacterized protein</fullName>
    </submittedName>
</protein>